<evidence type="ECO:0000313" key="1">
    <source>
        <dbReference type="EMBL" id="CAG5134046.1"/>
    </source>
</evidence>
<name>A0A8S4A4Y9_9EUPU</name>
<protein>
    <submittedName>
        <fullName evidence="1">Uncharacterized protein</fullName>
    </submittedName>
</protein>
<sequence length="52" mass="6123">RINYQVRPGWRLTNRFRSARHLSLINLKDTLCISSQLLNFPAQLIRNSQLSL</sequence>
<organism evidence="1 2">
    <name type="scientific">Candidula unifasciata</name>
    <dbReference type="NCBI Taxonomy" id="100452"/>
    <lineage>
        <taxon>Eukaryota</taxon>
        <taxon>Metazoa</taxon>
        <taxon>Spiralia</taxon>
        <taxon>Lophotrochozoa</taxon>
        <taxon>Mollusca</taxon>
        <taxon>Gastropoda</taxon>
        <taxon>Heterobranchia</taxon>
        <taxon>Euthyneura</taxon>
        <taxon>Panpulmonata</taxon>
        <taxon>Eupulmonata</taxon>
        <taxon>Stylommatophora</taxon>
        <taxon>Helicina</taxon>
        <taxon>Helicoidea</taxon>
        <taxon>Geomitridae</taxon>
        <taxon>Candidula</taxon>
    </lineage>
</organism>
<gene>
    <name evidence="1" type="ORF">CUNI_LOCUS19604</name>
</gene>
<feature type="non-terminal residue" evidence="1">
    <location>
        <position position="1"/>
    </location>
</feature>
<keyword evidence="2" id="KW-1185">Reference proteome</keyword>
<comment type="caution">
    <text evidence="1">The sequence shown here is derived from an EMBL/GenBank/DDBJ whole genome shotgun (WGS) entry which is preliminary data.</text>
</comment>
<accession>A0A8S4A4Y9</accession>
<reference evidence="1" key="1">
    <citation type="submission" date="2021-04" db="EMBL/GenBank/DDBJ databases">
        <authorList>
            <consortium name="Molecular Ecology Group"/>
        </authorList>
    </citation>
    <scope>NUCLEOTIDE SEQUENCE</scope>
</reference>
<dbReference type="AlphaFoldDB" id="A0A8S4A4Y9"/>
<evidence type="ECO:0000313" key="2">
    <source>
        <dbReference type="Proteomes" id="UP000678393"/>
    </source>
</evidence>
<feature type="non-terminal residue" evidence="1">
    <location>
        <position position="52"/>
    </location>
</feature>
<dbReference type="EMBL" id="CAJHNH020006724">
    <property type="protein sequence ID" value="CAG5134046.1"/>
    <property type="molecule type" value="Genomic_DNA"/>
</dbReference>
<dbReference type="Proteomes" id="UP000678393">
    <property type="component" value="Unassembled WGS sequence"/>
</dbReference>
<proteinExistence type="predicted"/>